<dbReference type="AlphaFoldDB" id="A0A8T2QQA0"/>
<name>A0A8T2QQA0_CERRI</name>
<organism evidence="1 2">
    <name type="scientific">Ceratopteris richardii</name>
    <name type="common">Triangle waterfern</name>
    <dbReference type="NCBI Taxonomy" id="49495"/>
    <lineage>
        <taxon>Eukaryota</taxon>
        <taxon>Viridiplantae</taxon>
        <taxon>Streptophyta</taxon>
        <taxon>Embryophyta</taxon>
        <taxon>Tracheophyta</taxon>
        <taxon>Polypodiopsida</taxon>
        <taxon>Polypodiidae</taxon>
        <taxon>Polypodiales</taxon>
        <taxon>Pteridineae</taxon>
        <taxon>Pteridaceae</taxon>
        <taxon>Parkerioideae</taxon>
        <taxon>Ceratopteris</taxon>
    </lineage>
</organism>
<reference evidence="1" key="1">
    <citation type="submission" date="2021-08" db="EMBL/GenBank/DDBJ databases">
        <title>WGS assembly of Ceratopteris richardii.</title>
        <authorList>
            <person name="Marchant D.B."/>
            <person name="Chen G."/>
            <person name="Jenkins J."/>
            <person name="Shu S."/>
            <person name="Leebens-Mack J."/>
            <person name="Grimwood J."/>
            <person name="Schmutz J."/>
            <person name="Soltis P."/>
            <person name="Soltis D."/>
            <person name="Chen Z.-H."/>
        </authorList>
    </citation>
    <scope>NUCLEOTIDE SEQUENCE</scope>
    <source>
        <strain evidence="1">Whitten #5841</strain>
        <tissue evidence="1">Leaf</tissue>
    </source>
</reference>
<keyword evidence="2" id="KW-1185">Reference proteome</keyword>
<evidence type="ECO:0000313" key="1">
    <source>
        <dbReference type="EMBL" id="KAH7285675.1"/>
    </source>
</evidence>
<sequence length="101" mass="11582">MHMDIRGRDADMEFLEVVLLDMDLFCIKRLLLWRVCALHSFLCVMQNLPSRSSPLEYPQLIVTDTSVIPDGTLIQQWLDANQKASTDMVANNMNSISQVLR</sequence>
<gene>
    <name evidence="1" type="ORF">KP509_33G040400</name>
</gene>
<evidence type="ECO:0000313" key="2">
    <source>
        <dbReference type="Proteomes" id="UP000825935"/>
    </source>
</evidence>
<dbReference type="EMBL" id="CM035438">
    <property type="protein sequence ID" value="KAH7285675.1"/>
    <property type="molecule type" value="Genomic_DNA"/>
</dbReference>
<proteinExistence type="predicted"/>
<accession>A0A8T2QQA0</accession>
<dbReference type="Proteomes" id="UP000825935">
    <property type="component" value="Chromosome 33"/>
</dbReference>
<protein>
    <submittedName>
        <fullName evidence="1">Uncharacterized protein</fullName>
    </submittedName>
</protein>
<comment type="caution">
    <text evidence="1">The sequence shown here is derived from an EMBL/GenBank/DDBJ whole genome shotgun (WGS) entry which is preliminary data.</text>
</comment>